<feature type="region of interest" description="Disordered" evidence="1">
    <location>
        <begin position="119"/>
        <end position="147"/>
    </location>
</feature>
<dbReference type="AlphaFoldDB" id="A0A7J7F8S6"/>
<organism evidence="2 3">
    <name type="scientific">Diceros bicornis minor</name>
    <name type="common">South-central black rhinoceros</name>
    <dbReference type="NCBI Taxonomy" id="77932"/>
    <lineage>
        <taxon>Eukaryota</taxon>
        <taxon>Metazoa</taxon>
        <taxon>Chordata</taxon>
        <taxon>Craniata</taxon>
        <taxon>Vertebrata</taxon>
        <taxon>Euteleostomi</taxon>
        <taxon>Mammalia</taxon>
        <taxon>Eutheria</taxon>
        <taxon>Laurasiatheria</taxon>
        <taxon>Perissodactyla</taxon>
        <taxon>Rhinocerotidae</taxon>
        <taxon>Diceros</taxon>
    </lineage>
</organism>
<feature type="region of interest" description="Disordered" evidence="1">
    <location>
        <begin position="321"/>
        <end position="348"/>
    </location>
</feature>
<dbReference type="EMBL" id="JACDTQ010001023">
    <property type="protein sequence ID" value="KAF5924367.1"/>
    <property type="molecule type" value="Genomic_DNA"/>
</dbReference>
<proteinExistence type="predicted"/>
<dbReference type="Proteomes" id="UP000551758">
    <property type="component" value="Unassembled WGS sequence"/>
</dbReference>
<name>A0A7J7F8S6_DICBM</name>
<sequence>MECQQRGSELRGFRASGLLLQGKRQAGVTSPQRAAPGSLDSAAPRRFLIWTTFPSGLRERWAGGPFVSPEAESLLSGPAGAGLHPTLGREVGRSGDCRSLRGGDGICPQFSSAGREWADEWPVGHPNARAPGPSSSKDTAISQEKSQEDERMAVGLLKAVYQPSVILLLEQGKEPWMVKRELAKGLCSGWESMCETEELTPKQDIYEAQSSQKIIEKLTSCGLEYSSLREEWKCEGHFERQLLNQKACLKEETITHEEALSESFSHTSWALQRSVPTNNFIKTLRKEERRGKRQLYSTDLESPKNQVIVIPEFKSSSLIIKEDRKEDRRKRSAESGKGRAGRRKQSHETMLFAKLQMSKHDIKPQETRPHTLPPSVSTLAFRTSSPRQKVHFKVQDLAPGVQTRFRVRPPCRNRAKLFHRRSPLPTRGPQIARTNGNEAAFGTRRALGNVVQRQEGCGRLARTLGDRGY</sequence>
<gene>
    <name evidence="2" type="ORF">HPG69_012621</name>
</gene>
<evidence type="ECO:0000313" key="2">
    <source>
        <dbReference type="EMBL" id="KAF5924367.1"/>
    </source>
</evidence>
<evidence type="ECO:0000313" key="3">
    <source>
        <dbReference type="Proteomes" id="UP000551758"/>
    </source>
</evidence>
<evidence type="ECO:0000256" key="1">
    <source>
        <dbReference type="SAM" id="MobiDB-lite"/>
    </source>
</evidence>
<keyword evidence="3" id="KW-1185">Reference proteome</keyword>
<accession>A0A7J7F8S6</accession>
<feature type="compositionally biased region" description="Polar residues" evidence="1">
    <location>
        <begin position="133"/>
        <end position="144"/>
    </location>
</feature>
<comment type="caution">
    <text evidence="2">The sequence shown here is derived from an EMBL/GenBank/DDBJ whole genome shotgun (WGS) entry which is preliminary data.</text>
</comment>
<protein>
    <submittedName>
        <fullName evidence="2">Uncharacterized protein</fullName>
    </submittedName>
</protein>
<reference evidence="2 3" key="1">
    <citation type="journal article" date="2020" name="Mol. Biol. Evol.">
        <title>Interspecific Gene Flow and the Evolution of Specialization in Black and White Rhinoceros.</title>
        <authorList>
            <person name="Moodley Y."/>
            <person name="Westbury M.V."/>
            <person name="Russo I.M."/>
            <person name="Gopalakrishnan S."/>
            <person name="Rakotoarivelo A."/>
            <person name="Olsen R.A."/>
            <person name="Prost S."/>
            <person name="Tunstall T."/>
            <person name="Ryder O.A."/>
            <person name="Dalen L."/>
            <person name="Bruford M.W."/>
        </authorList>
    </citation>
    <scope>NUCLEOTIDE SEQUENCE [LARGE SCALE GENOMIC DNA]</scope>
    <source>
        <strain evidence="2">SBR-YM</strain>
        <tissue evidence="2">Skin</tissue>
    </source>
</reference>